<reference evidence="2 3" key="1">
    <citation type="submission" date="2022-03" db="EMBL/GenBank/DDBJ databases">
        <authorList>
            <person name="Brunel B."/>
        </authorList>
    </citation>
    <scope>NUCLEOTIDE SEQUENCE [LARGE SCALE GENOMIC DNA]</scope>
    <source>
        <strain evidence="2">STM5069sample</strain>
    </source>
</reference>
<organism evidence="2 3">
    <name type="scientific">Mesorhizobium escarrei</name>
    <dbReference type="NCBI Taxonomy" id="666018"/>
    <lineage>
        <taxon>Bacteria</taxon>
        <taxon>Pseudomonadati</taxon>
        <taxon>Pseudomonadota</taxon>
        <taxon>Alphaproteobacteria</taxon>
        <taxon>Hyphomicrobiales</taxon>
        <taxon>Phyllobacteriaceae</taxon>
        <taxon>Mesorhizobium</taxon>
    </lineage>
</organism>
<sequence>MQLSIGINVRELPSRSRLGTNNPARTYFSDPGPSLGSPLDRIGPPSYGGGRANVSGRPD</sequence>
<comment type="caution">
    <text evidence="2">The sequence shown here is derived from an EMBL/GenBank/DDBJ whole genome shotgun (WGS) entry which is preliminary data.</text>
</comment>
<dbReference type="Proteomes" id="UP001153050">
    <property type="component" value="Unassembled WGS sequence"/>
</dbReference>
<gene>
    <name evidence="2" type="ORF">MES5069_430032</name>
</gene>
<dbReference type="EMBL" id="CAKXZT010000139">
    <property type="protein sequence ID" value="CAH2404618.1"/>
    <property type="molecule type" value="Genomic_DNA"/>
</dbReference>
<evidence type="ECO:0000313" key="3">
    <source>
        <dbReference type="Proteomes" id="UP001153050"/>
    </source>
</evidence>
<protein>
    <submittedName>
        <fullName evidence="2">Uncharacterized protein</fullName>
    </submittedName>
</protein>
<feature type="region of interest" description="Disordered" evidence="1">
    <location>
        <begin position="13"/>
        <end position="59"/>
    </location>
</feature>
<name>A0ABM9E6A5_9HYPH</name>
<accession>A0ABM9E6A5</accession>
<proteinExistence type="predicted"/>
<keyword evidence="3" id="KW-1185">Reference proteome</keyword>
<evidence type="ECO:0000256" key="1">
    <source>
        <dbReference type="SAM" id="MobiDB-lite"/>
    </source>
</evidence>
<evidence type="ECO:0000313" key="2">
    <source>
        <dbReference type="EMBL" id="CAH2404618.1"/>
    </source>
</evidence>